<evidence type="ECO:0008006" key="4">
    <source>
        <dbReference type="Google" id="ProtNLM"/>
    </source>
</evidence>
<evidence type="ECO:0000313" key="2">
    <source>
        <dbReference type="EMBL" id="KDS52192.1"/>
    </source>
</evidence>
<name>A0A078S2J4_BACUN</name>
<evidence type="ECO:0000313" key="3">
    <source>
        <dbReference type="Proteomes" id="UP000028013"/>
    </source>
</evidence>
<feature type="chain" id="PRO_5001744793" description="Lipoprotein" evidence="1">
    <location>
        <begin position="25"/>
        <end position="113"/>
    </location>
</feature>
<dbReference type="AlphaFoldDB" id="A0A078S2J4"/>
<feature type="signal peptide" evidence="1">
    <location>
        <begin position="1"/>
        <end position="24"/>
    </location>
</feature>
<organism evidence="2 3">
    <name type="scientific">Bacteroides uniformis str. 3978 T3 ii</name>
    <dbReference type="NCBI Taxonomy" id="1339349"/>
    <lineage>
        <taxon>Bacteria</taxon>
        <taxon>Pseudomonadati</taxon>
        <taxon>Bacteroidota</taxon>
        <taxon>Bacteroidia</taxon>
        <taxon>Bacteroidales</taxon>
        <taxon>Bacteroidaceae</taxon>
        <taxon>Bacteroides</taxon>
    </lineage>
</organism>
<dbReference type="Proteomes" id="UP000028013">
    <property type="component" value="Unassembled WGS sequence"/>
</dbReference>
<sequence>MKKILFILTVSVSLICISSCKKSAATHPFPGKFVTETGIQFDLRADSTTLIQYDDSSSYEGTWKVYNQGDTLKYATIEFAGYFNYYYLRNGKLYRNEHNMIRQALGEEIEYQD</sequence>
<protein>
    <recommendedName>
        <fullName evidence="4">Lipoprotein</fullName>
    </recommendedName>
</protein>
<proteinExistence type="predicted"/>
<evidence type="ECO:0000256" key="1">
    <source>
        <dbReference type="SAM" id="SignalP"/>
    </source>
</evidence>
<keyword evidence="1" id="KW-0732">Signal</keyword>
<dbReference type="PATRIC" id="fig|1339349.3.peg.1347"/>
<reference evidence="2 3" key="1">
    <citation type="submission" date="2014-04" db="EMBL/GenBank/DDBJ databases">
        <authorList>
            <person name="Sears C."/>
            <person name="Carroll K."/>
            <person name="Sack B.R."/>
            <person name="Qadri F."/>
            <person name="Myers L.L."/>
            <person name="Chung G.-T."/>
            <person name="Escheverria P."/>
            <person name="Fraser C.M."/>
            <person name="Sadzewicz L."/>
            <person name="Shefchek K.A."/>
            <person name="Tallon L."/>
            <person name="Das S.P."/>
            <person name="Daugherty S."/>
            <person name="Mongodin E.F."/>
        </authorList>
    </citation>
    <scope>NUCLEOTIDE SEQUENCE [LARGE SCALE GENOMIC DNA]</scope>
    <source>
        <strain evidence="2 3">3978 T3 ii</strain>
    </source>
</reference>
<accession>A0A078S2J4</accession>
<gene>
    <name evidence="2" type="ORF">M094_0053</name>
</gene>
<dbReference type="EMBL" id="JNHN01000160">
    <property type="protein sequence ID" value="KDS52192.1"/>
    <property type="molecule type" value="Genomic_DNA"/>
</dbReference>
<dbReference type="RefSeq" id="WP_035450386.1">
    <property type="nucleotide sequence ID" value="NZ_JNHN01000160.1"/>
</dbReference>
<comment type="caution">
    <text evidence="2">The sequence shown here is derived from an EMBL/GenBank/DDBJ whole genome shotgun (WGS) entry which is preliminary data.</text>
</comment>